<evidence type="ECO:0000313" key="3">
    <source>
        <dbReference type="Proteomes" id="UP000679284"/>
    </source>
</evidence>
<dbReference type="RefSeq" id="WP_211783864.1">
    <property type="nucleotide sequence ID" value="NZ_CP047289.1"/>
</dbReference>
<dbReference type="InterPro" id="IPR036390">
    <property type="entry name" value="WH_DNA-bd_sf"/>
</dbReference>
<dbReference type="GO" id="GO:0003700">
    <property type="term" value="F:DNA-binding transcription factor activity"/>
    <property type="evidence" value="ECO:0007669"/>
    <property type="project" value="InterPro"/>
</dbReference>
<gene>
    <name evidence="2" type="ORF">GR316_10450</name>
</gene>
<dbReference type="Pfam" id="PF01047">
    <property type="entry name" value="MarR"/>
    <property type="match status" value="1"/>
</dbReference>
<dbReference type="PANTHER" id="PTHR33164:SF57">
    <property type="entry name" value="MARR-FAMILY TRANSCRIPTIONAL REGULATOR"/>
    <property type="match status" value="1"/>
</dbReference>
<evidence type="ECO:0000259" key="1">
    <source>
        <dbReference type="PROSITE" id="PS50995"/>
    </source>
</evidence>
<name>A0A8J8MTV6_9RHOB</name>
<dbReference type="AlphaFoldDB" id="A0A8J8MTV6"/>
<dbReference type="InterPro" id="IPR039422">
    <property type="entry name" value="MarR/SlyA-like"/>
</dbReference>
<dbReference type="PANTHER" id="PTHR33164">
    <property type="entry name" value="TRANSCRIPTIONAL REGULATOR, MARR FAMILY"/>
    <property type="match status" value="1"/>
</dbReference>
<dbReference type="PROSITE" id="PS50995">
    <property type="entry name" value="HTH_MARR_2"/>
    <property type="match status" value="1"/>
</dbReference>
<dbReference type="SMART" id="SM00347">
    <property type="entry name" value="HTH_MARR"/>
    <property type="match status" value="1"/>
</dbReference>
<reference evidence="2" key="1">
    <citation type="submission" date="2020-01" db="EMBL/GenBank/DDBJ databases">
        <authorList>
            <person name="Yang Y."/>
            <person name="Kwon Y.M."/>
        </authorList>
    </citation>
    <scope>NUCLEOTIDE SEQUENCE</scope>
    <source>
        <strain evidence="2">PG104</strain>
    </source>
</reference>
<dbReference type="EMBL" id="CP047289">
    <property type="protein sequence ID" value="QUS36646.1"/>
    <property type="molecule type" value="Genomic_DNA"/>
</dbReference>
<dbReference type="SUPFAM" id="SSF46785">
    <property type="entry name" value="Winged helix' DNA-binding domain"/>
    <property type="match status" value="1"/>
</dbReference>
<protein>
    <submittedName>
        <fullName evidence="2">MarR family transcriptional regulator</fullName>
    </submittedName>
</protein>
<dbReference type="PRINTS" id="PR00598">
    <property type="entry name" value="HTHMARR"/>
</dbReference>
<accession>A0A8J8MTV6</accession>
<evidence type="ECO:0000313" key="2">
    <source>
        <dbReference type="EMBL" id="QUS36646.1"/>
    </source>
</evidence>
<feature type="domain" description="HTH marR-type" evidence="1">
    <location>
        <begin position="27"/>
        <end position="165"/>
    </location>
</feature>
<dbReference type="Gene3D" id="1.10.10.10">
    <property type="entry name" value="Winged helix-like DNA-binding domain superfamily/Winged helix DNA-binding domain"/>
    <property type="match status" value="1"/>
</dbReference>
<sequence>MTGHAHSFGRPEPDGDSPGLEIAGLRIDVLEGAFSWFIRSLDGAVSRDLDRRMAHLEIARGKGKITALLLVDRYPGIRPSQIADVLMRDRPAAGRIIDTLVGAKVIRRECAPDDQRAHALFVTPRGHALADEVRDIVREQERDFFNFIDPEEREQFMGLLRRVYMQMRAGWD</sequence>
<dbReference type="GO" id="GO:0006950">
    <property type="term" value="P:response to stress"/>
    <property type="evidence" value="ECO:0007669"/>
    <property type="project" value="TreeGrafter"/>
</dbReference>
<organism evidence="2 3">
    <name type="scientific">Falsirhodobacter algicola</name>
    <dbReference type="NCBI Taxonomy" id="2692330"/>
    <lineage>
        <taxon>Bacteria</taxon>
        <taxon>Pseudomonadati</taxon>
        <taxon>Pseudomonadota</taxon>
        <taxon>Alphaproteobacteria</taxon>
        <taxon>Rhodobacterales</taxon>
        <taxon>Paracoccaceae</taxon>
        <taxon>Falsirhodobacter</taxon>
    </lineage>
</organism>
<dbReference type="Proteomes" id="UP000679284">
    <property type="component" value="Chromosome"/>
</dbReference>
<dbReference type="KEGG" id="fap:GR316_10450"/>
<keyword evidence="3" id="KW-1185">Reference proteome</keyword>
<dbReference type="InterPro" id="IPR000835">
    <property type="entry name" value="HTH_MarR-typ"/>
</dbReference>
<proteinExistence type="predicted"/>
<dbReference type="InterPro" id="IPR036388">
    <property type="entry name" value="WH-like_DNA-bd_sf"/>
</dbReference>